<dbReference type="GO" id="GO:0016874">
    <property type="term" value="F:ligase activity"/>
    <property type="evidence" value="ECO:0007669"/>
    <property type="project" value="UniProtKB-KW"/>
</dbReference>
<feature type="non-terminal residue" evidence="5">
    <location>
        <position position="526"/>
    </location>
</feature>
<evidence type="ECO:0000259" key="4">
    <source>
        <dbReference type="PROSITE" id="PS51675"/>
    </source>
</evidence>
<dbReference type="SUPFAM" id="SSF51735">
    <property type="entry name" value="NAD(P)-binding Rossmann-fold domains"/>
    <property type="match status" value="1"/>
</dbReference>
<dbReference type="SUPFAM" id="SSF52210">
    <property type="entry name" value="Succinyl-CoA synthetase domains"/>
    <property type="match status" value="2"/>
</dbReference>
<dbReference type="Gene3D" id="3.40.50.720">
    <property type="entry name" value="NAD(P)-binding Rossmann-like Domain"/>
    <property type="match status" value="1"/>
</dbReference>
<dbReference type="EMBL" id="DQVM01000143">
    <property type="protein sequence ID" value="HIQ30370.1"/>
    <property type="molecule type" value="Genomic_DNA"/>
</dbReference>
<dbReference type="PANTHER" id="PTHR43334:SF2">
    <property type="entry name" value="ACETATE--COA LIGASE [ADP-FORMING]"/>
    <property type="match status" value="1"/>
</dbReference>
<dbReference type="SMART" id="SM00881">
    <property type="entry name" value="CoA_binding"/>
    <property type="match status" value="1"/>
</dbReference>
<protein>
    <recommendedName>
        <fullName evidence="4">SAM-dependent MTase TRM10-type domain-containing protein</fullName>
    </recommendedName>
</protein>
<dbReference type="InterPro" id="IPR032875">
    <property type="entry name" value="Succ_CoA_lig_flav_dom"/>
</dbReference>
<proteinExistence type="predicted"/>
<dbReference type="InterPro" id="IPR036291">
    <property type="entry name" value="NAD(P)-bd_dom_sf"/>
</dbReference>
<dbReference type="Gene3D" id="3.40.50.261">
    <property type="entry name" value="Succinyl-CoA synthetase domains"/>
    <property type="match status" value="2"/>
</dbReference>
<dbReference type="AlphaFoldDB" id="A0A832ZWX4"/>
<dbReference type="InterPro" id="IPR051538">
    <property type="entry name" value="Acyl-CoA_Synth/Transferase"/>
</dbReference>
<reference evidence="5" key="1">
    <citation type="journal article" date="2020" name="ISME J.">
        <title>Gammaproteobacteria mediating utilization of methyl-, sulfur- and petroleum organic compounds in deep ocean hydrothermal plumes.</title>
        <authorList>
            <person name="Zhou Z."/>
            <person name="Liu Y."/>
            <person name="Pan J."/>
            <person name="Cron B.R."/>
            <person name="Toner B.M."/>
            <person name="Anantharaman K."/>
            <person name="Breier J.A."/>
            <person name="Dick G.J."/>
            <person name="Li M."/>
        </authorList>
    </citation>
    <scope>NUCLEOTIDE SEQUENCE</scope>
    <source>
        <strain evidence="5">SZUA-1515</strain>
    </source>
</reference>
<evidence type="ECO:0000313" key="6">
    <source>
        <dbReference type="Proteomes" id="UP000608579"/>
    </source>
</evidence>
<accession>A0A832ZWX4</accession>
<dbReference type="InterPro" id="IPR016102">
    <property type="entry name" value="Succinyl-CoA_synth-like"/>
</dbReference>
<evidence type="ECO:0000256" key="1">
    <source>
        <dbReference type="ARBA" id="ARBA00022598"/>
    </source>
</evidence>
<dbReference type="InterPro" id="IPR003781">
    <property type="entry name" value="CoA-bd"/>
</dbReference>
<dbReference type="Pfam" id="PF13607">
    <property type="entry name" value="Succ_CoA_lig"/>
    <property type="match status" value="1"/>
</dbReference>
<organism evidence="5 6">
    <name type="scientific">Caldiarchaeum subterraneum</name>
    <dbReference type="NCBI Taxonomy" id="311458"/>
    <lineage>
        <taxon>Archaea</taxon>
        <taxon>Nitrososphaerota</taxon>
        <taxon>Candidatus Caldarchaeales</taxon>
        <taxon>Candidatus Caldarchaeaceae</taxon>
        <taxon>Candidatus Caldarchaeum</taxon>
    </lineage>
</organism>
<name>A0A832ZWX4_CALS0</name>
<dbReference type="Proteomes" id="UP000608579">
    <property type="component" value="Unassembled WGS sequence"/>
</dbReference>
<comment type="caution">
    <text evidence="5">The sequence shown here is derived from an EMBL/GenBank/DDBJ whole genome shotgun (WGS) entry which is preliminary data.</text>
</comment>
<dbReference type="GO" id="GO:0005524">
    <property type="term" value="F:ATP binding"/>
    <property type="evidence" value="ECO:0007669"/>
    <property type="project" value="UniProtKB-KW"/>
</dbReference>
<dbReference type="Pfam" id="PF13380">
    <property type="entry name" value="CoA_binding_2"/>
    <property type="match status" value="1"/>
</dbReference>
<dbReference type="PANTHER" id="PTHR43334">
    <property type="entry name" value="ACETATE--COA LIGASE [ADP-FORMING]"/>
    <property type="match status" value="1"/>
</dbReference>
<dbReference type="PROSITE" id="PS51675">
    <property type="entry name" value="SAM_MT_TRM10"/>
    <property type="match status" value="1"/>
</dbReference>
<evidence type="ECO:0000313" key="5">
    <source>
        <dbReference type="EMBL" id="HIQ30370.1"/>
    </source>
</evidence>
<gene>
    <name evidence="5" type="ORF">EYH45_07390</name>
</gene>
<keyword evidence="1" id="KW-0436">Ligase</keyword>
<dbReference type="InterPro" id="IPR028564">
    <property type="entry name" value="MT_TRM10-typ"/>
</dbReference>
<keyword evidence="2" id="KW-0547">Nucleotide-binding</keyword>
<keyword evidence="3" id="KW-0067">ATP-binding</keyword>
<sequence length="526" mass="58392">MHSLDSFFKPRGIAVVGASADHAKPGNAILRRLVEMGFKGGIYPVNPREKEIMKLRCYSSVVDVDGVVDLVVLLLPAQRAVEAARDIAERAAQVGDAKAVICVSGGFKELGTEEGVERERKLTDTLKEAGVRLIGPNCLGIIDTYSRVTTNFDVGNYPAGGLSIITQSGALATSLLFWALRYRRIGLSKFISLGNMADVDIVEVLNYLGEDENTRVIALYLEGIENPRRLFQTAQQVTPRKPVVMLKAGKSELGSKAAKSHTGALTGPDILYTIACRQTGVIRAESLLDFYETLHALEKQPIPRGNRVFILTHIGGPGTLCLDEIGRTENLDMAVITEKAREEIRRMIAPTATFCRPEGYIDVTASHTEELHNKILKVLFNEENVDAVIQIMAPSRFLSERLMAENVVDAYENAGRKHGKTFLNVITYSDSASECKMILEEKGLPTFDTPEIAVKVLSTMVNYRLQVEKLKDRYNKLYPLNPSNKFTKFRERAEKAGRKHLLEPEAYELLRNIGIQVPKYTIIRNA</sequence>
<feature type="domain" description="SAM-dependent MTase TRM10-type" evidence="4">
    <location>
        <begin position="1"/>
        <end position="94"/>
    </location>
</feature>
<evidence type="ECO:0000256" key="3">
    <source>
        <dbReference type="ARBA" id="ARBA00022840"/>
    </source>
</evidence>
<evidence type="ECO:0000256" key="2">
    <source>
        <dbReference type="ARBA" id="ARBA00022741"/>
    </source>
</evidence>